<reference evidence="2 3" key="3">
    <citation type="submission" date="2019-11" db="EMBL/GenBank/DDBJ databases">
        <title>A de novo genome assembly of a pear dwarfing rootstock.</title>
        <authorList>
            <person name="Wang F."/>
            <person name="Wang J."/>
            <person name="Li S."/>
            <person name="Zhang Y."/>
            <person name="Fang M."/>
            <person name="Ma L."/>
            <person name="Zhao Y."/>
            <person name="Jiang S."/>
        </authorList>
    </citation>
    <scope>NUCLEOTIDE SEQUENCE [LARGE SCALE GENOMIC DNA]</scope>
    <source>
        <strain evidence="2">S2</strain>
        <tissue evidence="2">Leaf</tissue>
    </source>
</reference>
<dbReference type="Proteomes" id="UP000327157">
    <property type="component" value="Chromosome 11"/>
</dbReference>
<dbReference type="EMBL" id="SMOL01000559">
    <property type="protein sequence ID" value="KAB2606388.1"/>
    <property type="molecule type" value="Genomic_DNA"/>
</dbReference>
<feature type="region of interest" description="Disordered" evidence="1">
    <location>
        <begin position="19"/>
        <end position="54"/>
    </location>
</feature>
<keyword evidence="3" id="KW-1185">Reference proteome</keyword>
<reference evidence="2 3" key="1">
    <citation type="submission" date="2019-09" db="EMBL/GenBank/DDBJ databases">
        <authorList>
            <person name="Ou C."/>
        </authorList>
    </citation>
    <scope>NUCLEOTIDE SEQUENCE [LARGE SCALE GENOMIC DNA]</scope>
    <source>
        <strain evidence="2">S2</strain>
        <tissue evidence="2">Leaf</tissue>
    </source>
</reference>
<feature type="compositionally biased region" description="Polar residues" evidence="1">
    <location>
        <begin position="26"/>
        <end position="51"/>
    </location>
</feature>
<comment type="caution">
    <text evidence="2">The sequence shown here is derived from an EMBL/GenBank/DDBJ whole genome shotgun (WGS) entry which is preliminary data.</text>
</comment>
<accession>A0A5N5FTB4</accession>
<dbReference type="AlphaFoldDB" id="A0A5N5FTB4"/>
<reference evidence="3" key="2">
    <citation type="submission" date="2019-10" db="EMBL/GenBank/DDBJ databases">
        <title>A de novo genome assembly of a pear dwarfing rootstock.</title>
        <authorList>
            <person name="Wang F."/>
            <person name="Wang J."/>
            <person name="Li S."/>
            <person name="Zhang Y."/>
            <person name="Fang M."/>
            <person name="Ma L."/>
            <person name="Zhao Y."/>
            <person name="Jiang S."/>
        </authorList>
    </citation>
    <scope>NUCLEOTIDE SEQUENCE [LARGE SCALE GENOMIC DNA]</scope>
</reference>
<evidence type="ECO:0000313" key="2">
    <source>
        <dbReference type="EMBL" id="KAB2606388.1"/>
    </source>
</evidence>
<evidence type="ECO:0000256" key="1">
    <source>
        <dbReference type="SAM" id="MobiDB-lite"/>
    </source>
</evidence>
<name>A0A5N5FTB4_9ROSA</name>
<sequence>MIFQNTTFIMILSRKHSSKIRHREISPTSPSPTNQWPPFQHLTSPSPTNQWPPFRHRSSSLRRCRYSCLLFFRRHRRHRPRAVCSSEPRTTTSSYRLRPLCTAFSGPYTPSISTWLLCRRRLLRLAASPEAAVELTLAIETEGPGSLRVKNTRQNRDWNDWERKLLELGINEELEFGVAEIGIFVDSWCFCFMGKIFPTKLQNPDPK</sequence>
<organism evidence="2 3">
    <name type="scientific">Pyrus ussuriensis x Pyrus communis</name>
    <dbReference type="NCBI Taxonomy" id="2448454"/>
    <lineage>
        <taxon>Eukaryota</taxon>
        <taxon>Viridiplantae</taxon>
        <taxon>Streptophyta</taxon>
        <taxon>Embryophyta</taxon>
        <taxon>Tracheophyta</taxon>
        <taxon>Spermatophyta</taxon>
        <taxon>Magnoliopsida</taxon>
        <taxon>eudicotyledons</taxon>
        <taxon>Gunneridae</taxon>
        <taxon>Pentapetalae</taxon>
        <taxon>rosids</taxon>
        <taxon>fabids</taxon>
        <taxon>Rosales</taxon>
        <taxon>Rosaceae</taxon>
        <taxon>Amygdaloideae</taxon>
        <taxon>Maleae</taxon>
        <taxon>Pyrus</taxon>
    </lineage>
</organism>
<protein>
    <submittedName>
        <fullName evidence="2">Uncharacterized protein</fullName>
    </submittedName>
</protein>
<evidence type="ECO:0000313" key="3">
    <source>
        <dbReference type="Proteomes" id="UP000327157"/>
    </source>
</evidence>
<gene>
    <name evidence="2" type="ORF">D8674_006105</name>
</gene>
<proteinExistence type="predicted"/>